<protein>
    <submittedName>
        <fullName evidence="1">Uncharacterized protein</fullName>
    </submittedName>
</protein>
<evidence type="ECO:0000313" key="2">
    <source>
        <dbReference type="Proteomes" id="UP000466307"/>
    </source>
</evidence>
<keyword evidence="2" id="KW-1185">Reference proteome</keyword>
<dbReference type="EMBL" id="JAADZU010000112">
    <property type="protein sequence ID" value="NDK92309.1"/>
    <property type="molecule type" value="Genomic_DNA"/>
</dbReference>
<reference evidence="1 2" key="1">
    <citation type="submission" date="2020-01" db="EMBL/GenBank/DDBJ databases">
        <title>Investigation of new actinobacteria for the biodesulphurisation of diesel fuel.</title>
        <authorList>
            <person name="Athi Narayanan S.M."/>
        </authorList>
    </citation>
    <scope>NUCLEOTIDE SEQUENCE [LARGE SCALE GENOMIC DNA]</scope>
    <source>
        <strain evidence="1 2">213E</strain>
    </source>
</reference>
<dbReference type="AlphaFoldDB" id="A0A7K3LVR2"/>
<name>A0A7K3LVR2_9ACTN</name>
<organism evidence="1 2">
    <name type="scientific">Gordonia desulfuricans</name>
    <dbReference type="NCBI Taxonomy" id="89051"/>
    <lineage>
        <taxon>Bacteria</taxon>
        <taxon>Bacillati</taxon>
        <taxon>Actinomycetota</taxon>
        <taxon>Actinomycetes</taxon>
        <taxon>Mycobacteriales</taxon>
        <taxon>Gordoniaceae</taxon>
        <taxon>Gordonia</taxon>
    </lineage>
</organism>
<dbReference type="Proteomes" id="UP000466307">
    <property type="component" value="Unassembled WGS sequence"/>
</dbReference>
<dbReference type="RefSeq" id="WP_059037047.1">
    <property type="nucleotide sequence ID" value="NZ_JAADZU010000112.1"/>
</dbReference>
<evidence type="ECO:0000313" key="1">
    <source>
        <dbReference type="EMBL" id="NDK92309.1"/>
    </source>
</evidence>
<accession>A0A7K3LVR2</accession>
<proteinExistence type="predicted"/>
<comment type="caution">
    <text evidence="1">The sequence shown here is derived from an EMBL/GenBank/DDBJ whole genome shotgun (WGS) entry which is preliminary data.</text>
</comment>
<sequence length="80" mass="8210">MSKPSPDADRLAALVARIILAAQDGDRENLARITDEAERAGLGGRLAGVLATVLADHLPAERVVAMASAHLDALAGEAGR</sequence>
<gene>
    <name evidence="1" type="ORF">GYA93_22515</name>
</gene>